<dbReference type="PROSITE" id="PS51387">
    <property type="entry name" value="FAD_PCMH"/>
    <property type="match status" value="1"/>
</dbReference>
<dbReference type="InterPro" id="IPR016164">
    <property type="entry name" value="FAD-linked_Oxase-like_C"/>
</dbReference>
<dbReference type="PANTHER" id="PTHR11748:SF103">
    <property type="entry name" value="GLYCOLATE OXIDASE SUBUNIT GLCE"/>
    <property type="match status" value="1"/>
</dbReference>
<evidence type="ECO:0000259" key="5">
    <source>
        <dbReference type="PROSITE" id="PS51387"/>
    </source>
</evidence>
<dbReference type="InterPro" id="IPR006094">
    <property type="entry name" value="Oxid_FAD_bind_N"/>
</dbReference>
<dbReference type="InterPro" id="IPR004113">
    <property type="entry name" value="FAD-bd_oxidored_4_C"/>
</dbReference>
<dbReference type="Proteomes" id="UP000248857">
    <property type="component" value="Unassembled WGS sequence"/>
</dbReference>
<keyword evidence="2" id="KW-0285">Flavoprotein</keyword>
<dbReference type="SUPFAM" id="SSF56176">
    <property type="entry name" value="FAD-binding/transporter-associated domain-like"/>
    <property type="match status" value="1"/>
</dbReference>
<feature type="domain" description="FAD-binding PCMH-type" evidence="5">
    <location>
        <begin position="37"/>
        <end position="216"/>
    </location>
</feature>
<dbReference type="Pfam" id="PF02913">
    <property type="entry name" value="FAD-oxidase_C"/>
    <property type="match status" value="2"/>
</dbReference>
<dbReference type="AlphaFoldDB" id="A0A2W1JYH4"/>
<dbReference type="PANTHER" id="PTHR11748">
    <property type="entry name" value="D-LACTATE DEHYDROGENASE"/>
    <property type="match status" value="1"/>
</dbReference>
<proteinExistence type="predicted"/>
<keyword evidence="3" id="KW-0274">FAD</keyword>
<organism evidence="6 7">
    <name type="scientific">Acaryochloris thomasi RCC1774</name>
    <dbReference type="NCBI Taxonomy" id="1764569"/>
    <lineage>
        <taxon>Bacteria</taxon>
        <taxon>Bacillati</taxon>
        <taxon>Cyanobacteriota</taxon>
        <taxon>Cyanophyceae</taxon>
        <taxon>Acaryochloridales</taxon>
        <taxon>Acaryochloridaceae</taxon>
        <taxon>Acaryochloris</taxon>
        <taxon>Acaryochloris thomasi</taxon>
    </lineage>
</organism>
<evidence type="ECO:0000313" key="6">
    <source>
        <dbReference type="EMBL" id="PZD74554.1"/>
    </source>
</evidence>
<dbReference type="InterPro" id="IPR016169">
    <property type="entry name" value="FAD-bd_PCMH_sub2"/>
</dbReference>
<dbReference type="OrthoDB" id="9767256at2"/>
<dbReference type="InterPro" id="IPR016166">
    <property type="entry name" value="FAD-bd_PCMH"/>
</dbReference>
<keyword evidence="7" id="KW-1185">Reference proteome</keyword>
<sequence length="442" mass="48005">MISILSSIVGAEHVVPLSKLNSAKRIQIQDALQVPAAAASEPVVVYPRSQTELAAVVTRAHREKWRLLICGHRTKLSWGQLAADIDIVISTQWLNRIIDHAAGDLTVTVEAGVPLAALQNILAAEKQFLALDPAYADHATIGGIIATQDSGVLRHRYGGVRDMVLGVTFVRADGELAKAGGRVVKNVAGYDLMKLFTGSFGTLGIMTQVTLRLYPLPETSQTVIFCGDGTDIRQLTQALIDSTLTPTAVEVLSAQFLAACDDRKPLVDLRKAELALAVRFQGIAEGVTAQCEQISQHASLTPLMLEAEPEADFWQHLQAQLWSDNAVICKVGVLPSNSVSVLQQMERLAQKQNVVLQGQFHAGSGLGIIRLEGEVLPVLVEELRSQCQQSQGFLTVLEAPRPLKEQIEMWGYTGNAFASMRKIKEQFDPQALLNPGRFVKGL</sequence>
<reference evidence="6 7" key="1">
    <citation type="journal article" date="2018" name="Sci. Rep.">
        <title>A novel species of the marine cyanobacterium Acaryochloris with a unique pigment content and lifestyle.</title>
        <authorList>
            <person name="Partensky F."/>
            <person name="Six C."/>
            <person name="Ratin M."/>
            <person name="Garczarek L."/>
            <person name="Vaulot D."/>
            <person name="Probert I."/>
            <person name="Calteau A."/>
            <person name="Gourvil P."/>
            <person name="Marie D."/>
            <person name="Grebert T."/>
            <person name="Bouchier C."/>
            <person name="Le Panse S."/>
            <person name="Gachenot M."/>
            <person name="Rodriguez F."/>
            <person name="Garrido J.L."/>
        </authorList>
    </citation>
    <scope>NUCLEOTIDE SEQUENCE [LARGE SCALE GENOMIC DNA]</scope>
    <source>
        <strain evidence="6 7">RCC1774</strain>
    </source>
</reference>
<evidence type="ECO:0000256" key="3">
    <source>
        <dbReference type="ARBA" id="ARBA00022827"/>
    </source>
</evidence>
<evidence type="ECO:0000256" key="4">
    <source>
        <dbReference type="ARBA" id="ARBA00023002"/>
    </source>
</evidence>
<evidence type="ECO:0000256" key="1">
    <source>
        <dbReference type="ARBA" id="ARBA00001974"/>
    </source>
</evidence>
<dbReference type="GO" id="GO:0071949">
    <property type="term" value="F:FAD binding"/>
    <property type="evidence" value="ECO:0007669"/>
    <property type="project" value="InterPro"/>
</dbReference>
<accession>A0A2W1JYH4</accession>
<dbReference type="Gene3D" id="3.30.465.10">
    <property type="match status" value="1"/>
</dbReference>
<dbReference type="SUPFAM" id="SSF55103">
    <property type="entry name" value="FAD-linked oxidases, C-terminal domain"/>
    <property type="match status" value="1"/>
</dbReference>
<dbReference type="EMBL" id="PQWO01000002">
    <property type="protein sequence ID" value="PZD74554.1"/>
    <property type="molecule type" value="Genomic_DNA"/>
</dbReference>
<evidence type="ECO:0000313" key="7">
    <source>
        <dbReference type="Proteomes" id="UP000248857"/>
    </source>
</evidence>
<gene>
    <name evidence="6" type="ORF">C1752_01044</name>
</gene>
<evidence type="ECO:0000256" key="2">
    <source>
        <dbReference type="ARBA" id="ARBA00022630"/>
    </source>
</evidence>
<keyword evidence="4 6" id="KW-0560">Oxidoreductase</keyword>
<protein>
    <submittedName>
        <fullName evidence="6">Putative FAD-linked oxidoreductase</fullName>
        <ecNumber evidence="6">1.-.-.-</ecNumber>
    </submittedName>
</protein>
<dbReference type="Pfam" id="PF01565">
    <property type="entry name" value="FAD_binding_4"/>
    <property type="match status" value="1"/>
</dbReference>
<name>A0A2W1JYH4_9CYAN</name>
<comment type="caution">
    <text evidence="6">The sequence shown here is derived from an EMBL/GenBank/DDBJ whole genome shotgun (WGS) entry which is preliminary data.</text>
</comment>
<dbReference type="GO" id="GO:0016491">
    <property type="term" value="F:oxidoreductase activity"/>
    <property type="evidence" value="ECO:0007669"/>
    <property type="project" value="UniProtKB-KW"/>
</dbReference>
<dbReference type="InterPro" id="IPR036318">
    <property type="entry name" value="FAD-bd_PCMH-like_sf"/>
</dbReference>
<dbReference type="EC" id="1.-.-.-" evidence="6"/>
<comment type="cofactor">
    <cofactor evidence="1">
        <name>FAD</name>
        <dbReference type="ChEBI" id="CHEBI:57692"/>
    </cofactor>
</comment>